<evidence type="ECO:0000313" key="3">
    <source>
        <dbReference type="Proteomes" id="UP000763557"/>
    </source>
</evidence>
<keyword evidence="3" id="KW-1185">Reference proteome</keyword>
<keyword evidence="1" id="KW-0472">Membrane</keyword>
<evidence type="ECO:0008006" key="4">
    <source>
        <dbReference type="Google" id="ProtNLM"/>
    </source>
</evidence>
<reference evidence="2 3" key="1">
    <citation type="submission" date="2020-01" db="EMBL/GenBank/DDBJ databases">
        <title>Kibdelosporangium persica a novel Actinomycetes from a hot desert in Iran.</title>
        <authorList>
            <person name="Safaei N."/>
            <person name="Zaburannyi N."/>
            <person name="Mueller R."/>
            <person name="Wink J."/>
        </authorList>
    </citation>
    <scope>NUCLEOTIDE SEQUENCE [LARGE SCALE GENOMIC DNA]</scope>
    <source>
        <strain evidence="2 3">4NS15</strain>
    </source>
</reference>
<sequence length="217" mass="22443">MYRKVNSFSQVSGVAGLGFAILIVLGNAILVPAGMPVPGTEFGQVSEFLLAHGGTVGLVSALAPVTWMSATVFGAGAVVALWSSTPGWSLVGFAGLLLQNGTFTAVIALRLAATSAPDEGLWALHDALLTINGTFLAVAMLGLSTAGLRSGLIRRWHAILGFVSATFTLTSATLTPWVIDTAGPLGLIGLTGWLMWVVWIGTYGVTLIRLTPQHIGS</sequence>
<evidence type="ECO:0000313" key="2">
    <source>
        <dbReference type="EMBL" id="NRN63063.1"/>
    </source>
</evidence>
<feature type="transmembrane region" description="Helical" evidence="1">
    <location>
        <begin position="185"/>
        <end position="208"/>
    </location>
</feature>
<dbReference type="Proteomes" id="UP000763557">
    <property type="component" value="Unassembled WGS sequence"/>
</dbReference>
<name>A0ABX2EVS7_9PSEU</name>
<accession>A0ABX2EVS7</accession>
<gene>
    <name evidence="2" type="ORF">GC106_2640</name>
</gene>
<evidence type="ECO:0000256" key="1">
    <source>
        <dbReference type="SAM" id="Phobius"/>
    </source>
</evidence>
<feature type="transmembrane region" description="Helical" evidence="1">
    <location>
        <begin position="121"/>
        <end position="144"/>
    </location>
</feature>
<comment type="caution">
    <text evidence="2">The sequence shown here is derived from an EMBL/GenBank/DDBJ whole genome shotgun (WGS) entry which is preliminary data.</text>
</comment>
<keyword evidence="1" id="KW-1133">Transmembrane helix</keyword>
<feature type="transmembrane region" description="Helical" evidence="1">
    <location>
        <begin position="156"/>
        <end position="179"/>
    </location>
</feature>
<keyword evidence="1" id="KW-0812">Transmembrane</keyword>
<dbReference type="EMBL" id="JAAATY010000001">
    <property type="protein sequence ID" value="NRN63063.1"/>
    <property type="molecule type" value="Genomic_DNA"/>
</dbReference>
<proteinExistence type="predicted"/>
<protein>
    <recommendedName>
        <fullName evidence="4">DUF4386 domain-containing protein</fullName>
    </recommendedName>
</protein>
<dbReference type="RefSeq" id="WP_173123455.1">
    <property type="nucleotide sequence ID" value="NZ_CBCSGW010000039.1"/>
</dbReference>
<feature type="transmembrane region" description="Helical" evidence="1">
    <location>
        <begin position="12"/>
        <end position="35"/>
    </location>
</feature>
<organism evidence="2 3">
    <name type="scientific">Kibdelosporangium persicum</name>
    <dbReference type="NCBI Taxonomy" id="2698649"/>
    <lineage>
        <taxon>Bacteria</taxon>
        <taxon>Bacillati</taxon>
        <taxon>Actinomycetota</taxon>
        <taxon>Actinomycetes</taxon>
        <taxon>Pseudonocardiales</taxon>
        <taxon>Pseudonocardiaceae</taxon>
        <taxon>Kibdelosporangium</taxon>
    </lineage>
</organism>
<feature type="transmembrane region" description="Helical" evidence="1">
    <location>
        <begin position="88"/>
        <end position="109"/>
    </location>
</feature>
<feature type="transmembrane region" description="Helical" evidence="1">
    <location>
        <begin position="55"/>
        <end position="81"/>
    </location>
</feature>